<dbReference type="RefSeq" id="WP_182389234.1">
    <property type="nucleotide sequence ID" value="NZ_JACGCX010000003.1"/>
</dbReference>
<accession>A0A7W2Q8G4</accession>
<protein>
    <submittedName>
        <fullName evidence="2">Zinc ribbon domain-containing protein</fullName>
    </submittedName>
</protein>
<dbReference type="Proteomes" id="UP000545074">
    <property type="component" value="Unassembled WGS sequence"/>
</dbReference>
<feature type="compositionally biased region" description="Basic and acidic residues" evidence="1">
    <location>
        <begin position="269"/>
        <end position="278"/>
    </location>
</feature>
<organism evidence="2 3">
    <name type="scientific">Pseudomonas juntendi</name>
    <dbReference type="NCBI Taxonomy" id="2666183"/>
    <lineage>
        <taxon>Bacteria</taxon>
        <taxon>Pseudomonadati</taxon>
        <taxon>Pseudomonadota</taxon>
        <taxon>Gammaproteobacteria</taxon>
        <taxon>Pseudomonadales</taxon>
        <taxon>Pseudomonadaceae</taxon>
        <taxon>Pseudomonas</taxon>
    </lineage>
</organism>
<gene>
    <name evidence="2" type="ORF">H4C80_08475</name>
</gene>
<dbReference type="AlphaFoldDB" id="A0A7W2Q8G4"/>
<proteinExistence type="predicted"/>
<name>A0A7W2Q8G4_9PSED</name>
<evidence type="ECO:0000313" key="2">
    <source>
        <dbReference type="EMBL" id="MBA6097152.1"/>
    </source>
</evidence>
<evidence type="ECO:0000256" key="1">
    <source>
        <dbReference type="SAM" id="MobiDB-lite"/>
    </source>
</evidence>
<evidence type="ECO:0000313" key="3">
    <source>
        <dbReference type="Proteomes" id="UP000545074"/>
    </source>
</evidence>
<comment type="caution">
    <text evidence="2">The sequence shown here is derived from an EMBL/GenBank/DDBJ whole genome shotgun (WGS) entry which is preliminary data.</text>
</comment>
<sequence>MNEVFYLPFPLPEESPTSLLKRFALKHGCVTRAQFSSLGIPLSVFNALSRNGEPAVWLADRSGIYKDKVLSGFYAPLTAFRSNRHYSVNNLLIKNSMIRWSGRGLCSDCWHEGMEHFLKDIRFCFHCPLHTRAYLFNCPHCGALISWFDALTLHCRACENELISPPCTIEDTNPEQKLLNWFRGSKQENIDLLEHALHALNYTYPVSSGEPNRATLLIAVAIVENDQKTLSEFLNTLHSCHPHLERRIIAAALSNVETEVSRKVVESFLDNKDARHPDTSGSSSRPYRQPGETFSLARTQIRKLLNLPRSVLLALYKETQHIWKSVGRQRMIPENLILELVEKADEFRNRPIRKEPERKGMTLGSTAQRLGVTRHRLNRIIQEGLLEVTVHGDNSYSVNERQIRNFEDRYETLAQFCSRTNTDRNSVILAMQALDIIPLPAQQFTYAVPLERSVTDRLGAYLEARVPHEKHPRVQRAQLAFIDEAEIDKYCRSQKASELSNLSPCTIAKLIRDGWLIARRRKRRGNSLYLQKTDVEAAKYDFLKAEEFARIIGTVHNLATKLLISLGLKPLAGPFAGCGDTTIFHRKDIEEIVRKNSSHNNETMTILEASSYLKLSVSTVTTLLITREISADCNGAPSNLFIDKSKADEFLINHISATEASKMIGISPSKIQTFLKNRNILPTHRNPNEASETFFLLRDLQQLGFKLVTNSSNETYLDGFVSLPDACNKLKISLQDFTKHFTKTGYVNTIRARDKDWISHEDHNKVRQFLKAYCTLAMADSRAGAKGRFKYLIDIGAIRIATKLPPQLAAGIFISKRAVAIQIKRFQSSPGRRY</sequence>
<dbReference type="EMBL" id="JACGCX010000003">
    <property type="protein sequence ID" value="MBA6097152.1"/>
    <property type="molecule type" value="Genomic_DNA"/>
</dbReference>
<reference evidence="2 3" key="1">
    <citation type="submission" date="2020-07" db="EMBL/GenBank/DDBJ databases">
        <title>Diversity of carbapenemase encoding genes among Pseudomonas putida group clinical isolates in a tertiary Brazilian hospital.</title>
        <authorList>
            <person name="Alberto-Lei F."/>
            <person name="Nodari C.S."/>
            <person name="Streling A.P."/>
            <person name="Paulino J.T."/>
            <person name="Bessa-Neto F.O."/>
            <person name="Cayo R."/>
            <person name="Gales A.C."/>
        </authorList>
    </citation>
    <scope>NUCLEOTIDE SEQUENCE [LARGE SCALE GENOMIC DNA]</scope>
    <source>
        <strain evidence="2 3">12815</strain>
    </source>
</reference>
<feature type="region of interest" description="Disordered" evidence="1">
    <location>
        <begin position="269"/>
        <end position="290"/>
    </location>
</feature>